<dbReference type="PANTHER" id="PTHR30352">
    <property type="entry name" value="PYRUVATE FORMATE-LYASE-ACTIVATING ENZYME"/>
    <property type="match status" value="1"/>
</dbReference>
<dbReference type="Proteomes" id="UP000051373">
    <property type="component" value="Unassembled WGS sequence"/>
</dbReference>
<dbReference type="STRING" id="1703779.AMJ83_11030"/>
<gene>
    <name evidence="7" type="ORF">AMJ83_11030</name>
</gene>
<evidence type="ECO:0000256" key="5">
    <source>
        <dbReference type="ARBA" id="ARBA00023004"/>
    </source>
</evidence>
<protein>
    <recommendedName>
        <fullName evidence="9">Radical SAM protein</fullName>
    </recommendedName>
</protein>
<evidence type="ECO:0000256" key="6">
    <source>
        <dbReference type="ARBA" id="ARBA00023014"/>
    </source>
</evidence>
<keyword evidence="6" id="KW-0411">Iron-sulfur</keyword>
<dbReference type="PANTHER" id="PTHR30352:SF5">
    <property type="entry name" value="PYRUVATE FORMATE-LYASE 1-ACTIVATING ENZYME"/>
    <property type="match status" value="1"/>
</dbReference>
<feature type="non-terminal residue" evidence="7">
    <location>
        <position position="1"/>
    </location>
</feature>
<dbReference type="GO" id="GO:0046872">
    <property type="term" value="F:metal ion binding"/>
    <property type="evidence" value="ECO:0007669"/>
    <property type="project" value="UniProtKB-KW"/>
</dbReference>
<keyword evidence="2" id="KW-0004">4Fe-4S</keyword>
<keyword evidence="3" id="KW-0949">S-adenosyl-L-methionine</keyword>
<name>A0A0S8FNW8_UNCW3</name>
<organism evidence="7 8">
    <name type="scientific">candidate division WOR_3 bacterium SM23_42</name>
    <dbReference type="NCBI Taxonomy" id="1703779"/>
    <lineage>
        <taxon>Bacteria</taxon>
        <taxon>Bacteria division WOR-3</taxon>
    </lineage>
</organism>
<comment type="caution">
    <text evidence="7">The sequence shown here is derived from an EMBL/GenBank/DDBJ whole genome shotgun (WGS) entry which is preliminary data.</text>
</comment>
<dbReference type="PATRIC" id="fig|1703779.3.peg.37"/>
<keyword evidence="4" id="KW-0479">Metal-binding</keyword>
<dbReference type="Gene3D" id="3.20.20.70">
    <property type="entry name" value="Aldolase class I"/>
    <property type="match status" value="1"/>
</dbReference>
<comment type="cofactor">
    <cofactor evidence="1">
        <name>[4Fe-4S] cluster</name>
        <dbReference type="ChEBI" id="CHEBI:49883"/>
    </cofactor>
</comment>
<accession>A0A0S8FNW8</accession>
<reference evidence="7 8" key="1">
    <citation type="journal article" date="2015" name="Microbiome">
        <title>Genomic resolution of linkages in carbon, nitrogen, and sulfur cycling among widespread estuary sediment bacteria.</title>
        <authorList>
            <person name="Baker B.J."/>
            <person name="Lazar C.S."/>
            <person name="Teske A.P."/>
            <person name="Dick G.J."/>
        </authorList>
    </citation>
    <scope>NUCLEOTIDE SEQUENCE [LARGE SCALE GENOMIC DNA]</scope>
    <source>
        <strain evidence="7">SM23_42</strain>
    </source>
</reference>
<keyword evidence="5" id="KW-0408">Iron</keyword>
<evidence type="ECO:0000256" key="4">
    <source>
        <dbReference type="ARBA" id="ARBA00022723"/>
    </source>
</evidence>
<sequence>RATVQEYCHANVAKIWRNCKVMRDSGIHVEVTTLLITGVNDDLTVVSVIGERILAELGNIPWHITRYFPAYNYSAPATSVRFLEQAYQRAKQLGLKFVYLGNVPGHHYENTSCPECDALLITRSGLTPVENRITHDGKCPQCGLDVHGYFVL</sequence>
<dbReference type="EMBL" id="LJUJ01000038">
    <property type="protein sequence ID" value="KPK62421.1"/>
    <property type="molecule type" value="Genomic_DNA"/>
</dbReference>
<evidence type="ECO:0008006" key="9">
    <source>
        <dbReference type="Google" id="ProtNLM"/>
    </source>
</evidence>
<dbReference type="InterPro" id="IPR058240">
    <property type="entry name" value="rSAM_sf"/>
</dbReference>
<evidence type="ECO:0000256" key="2">
    <source>
        <dbReference type="ARBA" id="ARBA00022485"/>
    </source>
</evidence>
<evidence type="ECO:0000313" key="7">
    <source>
        <dbReference type="EMBL" id="KPK62421.1"/>
    </source>
</evidence>
<evidence type="ECO:0000313" key="8">
    <source>
        <dbReference type="Proteomes" id="UP000051373"/>
    </source>
</evidence>
<evidence type="ECO:0000256" key="3">
    <source>
        <dbReference type="ARBA" id="ARBA00022691"/>
    </source>
</evidence>
<dbReference type="AlphaFoldDB" id="A0A0S8FNW8"/>
<dbReference type="GO" id="GO:0051539">
    <property type="term" value="F:4 iron, 4 sulfur cluster binding"/>
    <property type="evidence" value="ECO:0007669"/>
    <property type="project" value="UniProtKB-KW"/>
</dbReference>
<dbReference type="InterPro" id="IPR034457">
    <property type="entry name" value="Organic_radical-activating"/>
</dbReference>
<proteinExistence type="predicted"/>
<evidence type="ECO:0000256" key="1">
    <source>
        <dbReference type="ARBA" id="ARBA00001966"/>
    </source>
</evidence>
<dbReference type="SUPFAM" id="SSF102114">
    <property type="entry name" value="Radical SAM enzymes"/>
    <property type="match status" value="1"/>
</dbReference>
<dbReference type="InterPro" id="IPR013785">
    <property type="entry name" value="Aldolase_TIM"/>
</dbReference>